<dbReference type="EMBL" id="CP049056">
    <property type="protein sequence ID" value="QIE55361.1"/>
    <property type="molecule type" value="Genomic_DNA"/>
</dbReference>
<dbReference type="Pfam" id="PF11741">
    <property type="entry name" value="AMIN"/>
    <property type="match status" value="1"/>
</dbReference>
<dbReference type="PANTHER" id="PTHR30404">
    <property type="entry name" value="N-ACETYLMURAMOYL-L-ALANINE AMIDASE"/>
    <property type="match status" value="1"/>
</dbReference>
<evidence type="ECO:0000256" key="2">
    <source>
        <dbReference type="ARBA" id="ARBA00011901"/>
    </source>
</evidence>
<evidence type="ECO:0000256" key="3">
    <source>
        <dbReference type="ARBA" id="ARBA00022801"/>
    </source>
</evidence>
<keyword evidence="7" id="KW-1185">Reference proteome</keyword>
<evidence type="ECO:0000313" key="7">
    <source>
        <dbReference type="Proteomes" id="UP000503336"/>
    </source>
</evidence>
<keyword evidence="4" id="KW-0732">Signal</keyword>
<accession>A0A7L5BVF2</accession>
<dbReference type="GO" id="GO:0008745">
    <property type="term" value="F:N-acetylmuramoyl-L-alanine amidase activity"/>
    <property type="evidence" value="ECO:0007669"/>
    <property type="project" value="UniProtKB-EC"/>
</dbReference>
<dbReference type="Gene3D" id="3.40.630.40">
    <property type="entry name" value="Zn-dependent exopeptidases"/>
    <property type="match status" value="1"/>
</dbReference>
<dbReference type="GO" id="GO:0030288">
    <property type="term" value="C:outer membrane-bounded periplasmic space"/>
    <property type="evidence" value="ECO:0007669"/>
    <property type="project" value="TreeGrafter"/>
</dbReference>
<dbReference type="SUPFAM" id="SSF53187">
    <property type="entry name" value="Zn-dependent exopeptidases"/>
    <property type="match status" value="1"/>
</dbReference>
<reference evidence="6 7" key="1">
    <citation type="submission" date="2020-02" db="EMBL/GenBank/DDBJ databases">
        <title>complete genome sequence of Rhodobacteraceae bacterium.</title>
        <authorList>
            <person name="Park J."/>
            <person name="Kim Y.-S."/>
            <person name="Kim K.-H."/>
        </authorList>
    </citation>
    <scope>NUCLEOTIDE SEQUENCE [LARGE SCALE GENOMIC DNA]</scope>
    <source>
        <strain evidence="6 7">RR4-56</strain>
    </source>
</reference>
<dbReference type="Proteomes" id="UP000503336">
    <property type="component" value="Chromosome"/>
</dbReference>
<dbReference type="Pfam" id="PF01520">
    <property type="entry name" value="Amidase_3"/>
    <property type="match status" value="1"/>
</dbReference>
<dbReference type="EC" id="3.5.1.28" evidence="2"/>
<keyword evidence="3" id="KW-0378">Hydrolase</keyword>
<dbReference type="PANTHER" id="PTHR30404:SF0">
    <property type="entry name" value="N-ACETYLMURAMOYL-L-ALANINE AMIDASE AMIC"/>
    <property type="match status" value="1"/>
</dbReference>
<evidence type="ECO:0000259" key="5">
    <source>
        <dbReference type="SMART" id="SM00646"/>
    </source>
</evidence>
<dbReference type="CDD" id="cd02696">
    <property type="entry name" value="MurNAc-LAA"/>
    <property type="match status" value="1"/>
</dbReference>
<dbReference type="GO" id="GO:0009253">
    <property type="term" value="P:peptidoglycan catabolic process"/>
    <property type="evidence" value="ECO:0007669"/>
    <property type="project" value="InterPro"/>
</dbReference>
<feature type="domain" description="MurNAc-LAA" evidence="5">
    <location>
        <begin position="229"/>
        <end position="384"/>
    </location>
</feature>
<dbReference type="SMART" id="SM00646">
    <property type="entry name" value="Ami_3"/>
    <property type="match status" value="1"/>
</dbReference>
<dbReference type="InterPro" id="IPR021731">
    <property type="entry name" value="AMIN_dom"/>
</dbReference>
<dbReference type="Gene3D" id="2.60.40.3500">
    <property type="match status" value="1"/>
</dbReference>
<feature type="signal peptide" evidence="4">
    <location>
        <begin position="1"/>
        <end position="27"/>
    </location>
</feature>
<feature type="chain" id="PRO_5029478729" description="N-acetylmuramoyl-L-alanine amidase" evidence="4">
    <location>
        <begin position="28"/>
        <end position="393"/>
    </location>
</feature>
<dbReference type="InterPro" id="IPR002508">
    <property type="entry name" value="MurNAc-LAA_cat"/>
</dbReference>
<evidence type="ECO:0000256" key="4">
    <source>
        <dbReference type="SAM" id="SignalP"/>
    </source>
</evidence>
<comment type="catalytic activity">
    <reaction evidence="1">
        <text>Hydrolyzes the link between N-acetylmuramoyl residues and L-amino acid residues in certain cell-wall glycopeptides.</text>
        <dbReference type="EC" id="3.5.1.28"/>
    </reaction>
</comment>
<sequence length="393" mass="40801">MRGTVTRNGAARILVALFVAAAGWATAGETALFSRVPGPGGGERLTLSLPDRAAYSIFTLTDPPRVVVDFPALPAWAASERAAGALHLIDGLRFGRSGDGARLVVDLKRPARVARVHTEAATKGARFILDLAPVGAEAFAALAGWPEAKPPPLSAQAPPATEEEDGALIVVIDPGHGGLDPGAISRGVEEKNLVLDYARALAAALDALPGFRALLTRRGDEYLSLRERVAFAREAGAGLFLSLHADALASGDAAGASVYVLSRSASGREAAALAAAHDRAESIAGVPLDATERDVARVLIDLARRRTDQRSRNLATRLVAALRKATPVLEGRALQSAGFRVLKSPDIPSALIELGFMSNAEDRARLLSPASRDAVVAAIAGAVAEWAAAEPAE</sequence>
<evidence type="ECO:0000313" key="6">
    <source>
        <dbReference type="EMBL" id="QIE55361.1"/>
    </source>
</evidence>
<evidence type="ECO:0000256" key="1">
    <source>
        <dbReference type="ARBA" id="ARBA00001561"/>
    </source>
</evidence>
<dbReference type="AlphaFoldDB" id="A0A7L5BVF2"/>
<gene>
    <name evidence="6" type="ORF">G5B40_07765</name>
</gene>
<dbReference type="KEGG" id="hdh:G5B40_07765"/>
<proteinExistence type="predicted"/>
<dbReference type="RefSeq" id="WP_165097168.1">
    <property type="nucleotide sequence ID" value="NZ_CP049056.1"/>
</dbReference>
<protein>
    <recommendedName>
        <fullName evidence="2">N-acetylmuramoyl-L-alanine amidase</fullName>
        <ecNumber evidence="2">3.5.1.28</ecNumber>
    </recommendedName>
</protein>
<organism evidence="6 7">
    <name type="scientific">Pikeienuella piscinae</name>
    <dbReference type="NCBI Taxonomy" id="2748098"/>
    <lineage>
        <taxon>Bacteria</taxon>
        <taxon>Pseudomonadati</taxon>
        <taxon>Pseudomonadota</taxon>
        <taxon>Alphaproteobacteria</taxon>
        <taxon>Rhodobacterales</taxon>
        <taxon>Paracoccaceae</taxon>
        <taxon>Pikeienuella</taxon>
    </lineage>
</organism>
<dbReference type="InterPro" id="IPR050695">
    <property type="entry name" value="N-acetylmuramoyl_amidase_3"/>
</dbReference>
<name>A0A7L5BVF2_9RHOB</name>